<evidence type="ECO:0000313" key="2">
    <source>
        <dbReference type="EMBL" id="MDV6224713.1"/>
    </source>
</evidence>
<gene>
    <name evidence="2" type="ORF">R2G56_00280</name>
</gene>
<accession>A0ABU4AEN5</accession>
<sequence length="157" mass="17530">MRFPGVGVKTSAAFAAAVDEVGRFRQSRTAGAYFWLIPKPSSVQGDRLDQPHHQTRRQYGAQVALRSRQLVPHAQSRQLRPQKMGHEDREAAEAEKGTRGACSPSYSRHDASRGHLRTRTGHAMVPRLTRSLRAGSSLSRILSLQGTRPSRLRLILR</sequence>
<proteinExistence type="predicted"/>
<organism evidence="2 3">
    <name type="scientific">Nitratireductor aquimarinus</name>
    <dbReference type="NCBI Taxonomy" id="889300"/>
    <lineage>
        <taxon>Bacteria</taxon>
        <taxon>Pseudomonadati</taxon>
        <taxon>Pseudomonadota</taxon>
        <taxon>Alphaproteobacteria</taxon>
        <taxon>Hyphomicrobiales</taxon>
        <taxon>Phyllobacteriaceae</taxon>
        <taxon>Nitratireductor</taxon>
    </lineage>
</organism>
<dbReference type="Proteomes" id="UP001185659">
    <property type="component" value="Unassembled WGS sequence"/>
</dbReference>
<dbReference type="RefSeq" id="WP_317560094.1">
    <property type="nucleotide sequence ID" value="NZ_JAWLIP010000001.1"/>
</dbReference>
<protein>
    <recommendedName>
        <fullName evidence="4">Transposase IS116/IS110/IS902 family protein</fullName>
    </recommendedName>
</protein>
<evidence type="ECO:0000256" key="1">
    <source>
        <dbReference type="SAM" id="MobiDB-lite"/>
    </source>
</evidence>
<keyword evidence="3" id="KW-1185">Reference proteome</keyword>
<comment type="caution">
    <text evidence="2">The sequence shown here is derived from an EMBL/GenBank/DDBJ whole genome shotgun (WGS) entry which is preliminary data.</text>
</comment>
<name>A0ABU4AEN5_9HYPH</name>
<dbReference type="EMBL" id="JAWLIP010000001">
    <property type="protein sequence ID" value="MDV6224713.1"/>
    <property type="molecule type" value="Genomic_DNA"/>
</dbReference>
<reference evidence="2 3" key="1">
    <citation type="submission" date="2023-10" db="EMBL/GenBank/DDBJ databases">
        <authorList>
            <person name="Venkata Ramana C."/>
            <person name="Sasikala C."/>
            <person name="Dhurka M."/>
        </authorList>
    </citation>
    <scope>NUCLEOTIDE SEQUENCE [LARGE SCALE GENOMIC DNA]</scope>
    <source>
        <strain evidence="2 3">KCTC 32151</strain>
    </source>
</reference>
<feature type="compositionally biased region" description="Basic and acidic residues" evidence="1">
    <location>
        <begin position="84"/>
        <end position="98"/>
    </location>
</feature>
<evidence type="ECO:0008006" key="4">
    <source>
        <dbReference type="Google" id="ProtNLM"/>
    </source>
</evidence>
<evidence type="ECO:0000313" key="3">
    <source>
        <dbReference type="Proteomes" id="UP001185659"/>
    </source>
</evidence>
<feature type="region of interest" description="Disordered" evidence="1">
    <location>
        <begin position="69"/>
        <end position="114"/>
    </location>
</feature>